<dbReference type="HAMAP" id="MF_00211">
    <property type="entry name" value="TrpD"/>
    <property type="match status" value="1"/>
</dbReference>
<dbReference type="SUPFAM" id="SSF47648">
    <property type="entry name" value="Nucleoside phosphorylase/phosphoribosyltransferase N-terminal domain"/>
    <property type="match status" value="1"/>
</dbReference>
<keyword evidence="9" id="KW-0460">Magnesium</keyword>
<dbReference type="InterPro" id="IPR005940">
    <property type="entry name" value="Anthranilate_Pribosyl_Tfrase"/>
</dbReference>
<evidence type="ECO:0000256" key="2">
    <source>
        <dbReference type="ARBA" id="ARBA00022605"/>
    </source>
</evidence>
<dbReference type="UniPathway" id="UPA00035">
    <property type="reaction ID" value="UER00041"/>
</dbReference>
<evidence type="ECO:0000256" key="5">
    <source>
        <dbReference type="ARBA" id="ARBA00022822"/>
    </source>
</evidence>
<dbReference type="GO" id="GO:0000287">
    <property type="term" value="F:magnesium ion binding"/>
    <property type="evidence" value="ECO:0007669"/>
    <property type="project" value="UniProtKB-UniRule"/>
</dbReference>
<dbReference type="EC" id="2.4.2.18" evidence="9"/>
<evidence type="ECO:0000256" key="6">
    <source>
        <dbReference type="ARBA" id="ARBA00023141"/>
    </source>
</evidence>
<organism evidence="12 13">
    <name type="scientific">Clostridium isatidis</name>
    <dbReference type="NCBI Taxonomy" id="182773"/>
    <lineage>
        <taxon>Bacteria</taxon>
        <taxon>Bacillati</taxon>
        <taxon>Bacillota</taxon>
        <taxon>Clostridia</taxon>
        <taxon>Eubacteriales</taxon>
        <taxon>Clostridiaceae</taxon>
        <taxon>Clostridium</taxon>
    </lineage>
</organism>
<feature type="binding site" evidence="9">
    <location>
        <begin position="90"/>
        <end position="91"/>
    </location>
    <ligand>
        <name>5-phospho-alpha-D-ribose 1-diphosphate</name>
        <dbReference type="ChEBI" id="CHEBI:58017"/>
    </ligand>
</feature>
<feature type="domain" description="Glycosyl transferase family 3 N-terminal" evidence="11">
    <location>
        <begin position="4"/>
        <end position="64"/>
    </location>
</feature>
<dbReference type="InterPro" id="IPR000312">
    <property type="entry name" value="Glycosyl_Trfase_fam3"/>
</dbReference>
<dbReference type="Gene3D" id="1.20.970.10">
    <property type="entry name" value="Transferase, Pyrimidine Nucleoside Phosphorylase, Chain C"/>
    <property type="match status" value="1"/>
</dbReference>
<comment type="function">
    <text evidence="9">Catalyzes the transfer of the phosphoribosyl group of 5-phosphorylribose-1-pyrophosphate (PRPP) to anthranilate to yield N-(5'-phosphoribosyl)-anthranilate (PRA).</text>
</comment>
<dbReference type="RefSeq" id="WP_119866426.1">
    <property type="nucleotide sequence ID" value="NZ_CP016786.1"/>
</dbReference>
<evidence type="ECO:0000256" key="4">
    <source>
        <dbReference type="ARBA" id="ARBA00022679"/>
    </source>
</evidence>
<evidence type="ECO:0000259" key="11">
    <source>
        <dbReference type="Pfam" id="PF02885"/>
    </source>
</evidence>
<dbReference type="AlphaFoldDB" id="A0A343JFJ4"/>
<dbReference type="PANTHER" id="PTHR43285:SF2">
    <property type="entry name" value="ANTHRANILATE PHOSPHORIBOSYLTRANSFERASE"/>
    <property type="match status" value="1"/>
</dbReference>
<reference evidence="12 13" key="1">
    <citation type="submission" date="2016-08" db="EMBL/GenBank/DDBJ databases">
        <title>Complete Genome Sequence Of The Indigo Reducing Clostridium isatidis DSM15098.</title>
        <authorList>
            <person name="Little G.T."/>
            <person name="Minton N.P."/>
        </authorList>
    </citation>
    <scope>NUCLEOTIDE SEQUENCE [LARGE SCALE GENOMIC DNA]</scope>
    <source>
        <strain evidence="12 13">DSM 15098</strain>
    </source>
</reference>
<feature type="binding site" evidence="9">
    <location>
        <position position="95"/>
    </location>
    <ligand>
        <name>5-phospho-alpha-D-ribose 1-diphosphate</name>
        <dbReference type="ChEBI" id="CHEBI:58017"/>
    </ligand>
</feature>
<dbReference type="GO" id="GO:0000162">
    <property type="term" value="P:L-tryptophan biosynthetic process"/>
    <property type="evidence" value="ECO:0007669"/>
    <property type="project" value="UniProtKB-UniRule"/>
</dbReference>
<dbReference type="NCBIfam" id="TIGR01245">
    <property type="entry name" value="trpD"/>
    <property type="match status" value="1"/>
</dbReference>
<comment type="similarity">
    <text evidence="9">Belongs to the anthranilate phosphoribosyltransferase family.</text>
</comment>
<keyword evidence="9" id="KW-0479">Metal-binding</keyword>
<evidence type="ECO:0000313" key="12">
    <source>
        <dbReference type="EMBL" id="ASW44302.1"/>
    </source>
</evidence>
<keyword evidence="6 9" id="KW-0057">Aromatic amino acid biosynthesis</keyword>
<dbReference type="Gene3D" id="3.40.1030.10">
    <property type="entry name" value="Nucleoside phosphorylase/phosphoribosyltransferase catalytic domain"/>
    <property type="match status" value="1"/>
</dbReference>
<keyword evidence="3 9" id="KW-0328">Glycosyltransferase</keyword>
<dbReference type="EMBL" id="CP016786">
    <property type="protein sequence ID" value="ASW44302.1"/>
    <property type="molecule type" value="Genomic_DNA"/>
</dbReference>
<accession>A0A343JFJ4</accession>
<keyword evidence="5 9" id="KW-0822">Tryptophan biosynthesis</keyword>
<keyword evidence="13" id="KW-1185">Reference proteome</keyword>
<evidence type="ECO:0000313" key="13">
    <source>
        <dbReference type="Proteomes" id="UP000264883"/>
    </source>
</evidence>
<dbReference type="Pfam" id="PF02885">
    <property type="entry name" value="Glycos_trans_3N"/>
    <property type="match status" value="1"/>
</dbReference>
<feature type="binding site" evidence="9">
    <location>
        <position position="127"/>
    </location>
    <ligand>
        <name>5-phospho-alpha-D-ribose 1-diphosphate</name>
        <dbReference type="ChEBI" id="CHEBI:58017"/>
    </ligand>
</feature>
<dbReference type="GO" id="GO:0005829">
    <property type="term" value="C:cytosol"/>
    <property type="evidence" value="ECO:0007669"/>
    <property type="project" value="TreeGrafter"/>
</dbReference>
<feature type="binding site" evidence="9">
    <location>
        <position position="233"/>
    </location>
    <ligand>
        <name>Mg(2+)</name>
        <dbReference type="ChEBI" id="CHEBI:18420"/>
        <label>1</label>
    </ligand>
</feature>
<feature type="binding site" evidence="9">
    <location>
        <position position="87"/>
    </location>
    <ligand>
        <name>5-phospho-alpha-D-ribose 1-diphosphate</name>
        <dbReference type="ChEBI" id="CHEBI:58017"/>
    </ligand>
</feature>
<dbReference type="SUPFAM" id="SSF52418">
    <property type="entry name" value="Nucleoside phosphorylase/phosphoribosyltransferase catalytic domain"/>
    <property type="match status" value="1"/>
</dbReference>
<comment type="caution">
    <text evidence="9">Lacks conserved residue(s) required for the propagation of feature annotation.</text>
</comment>
<comment type="subunit">
    <text evidence="9">Homodimer.</text>
</comment>
<dbReference type="KEGG" id="cia:BEN51_12890"/>
<proteinExistence type="inferred from homology"/>
<feature type="binding site" evidence="9">
    <location>
        <position position="99"/>
    </location>
    <ligand>
        <name>Mg(2+)</name>
        <dbReference type="ChEBI" id="CHEBI:18420"/>
        <label>1</label>
    </ligand>
</feature>
<feature type="binding site" evidence="9">
    <location>
        <position position="233"/>
    </location>
    <ligand>
        <name>Mg(2+)</name>
        <dbReference type="ChEBI" id="CHEBI:18420"/>
        <label>2</label>
    </ligand>
</feature>
<dbReference type="FunFam" id="3.40.1030.10:FF:000002">
    <property type="entry name" value="Anthranilate phosphoribosyltransferase"/>
    <property type="match status" value="1"/>
</dbReference>
<comment type="catalytic activity">
    <reaction evidence="7 9">
        <text>N-(5-phospho-beta-D-ribosyl)anthranilate + diphosphate = 5-phospho-alpha-D-ribose 1-diphosphate + anthranilate</text>
        <dbReference type="Rhea" id="RHEA:11768"/>
        <dbReference type="ChEBI" id="CHEBI:16567"/>
        <dbReference type="ChEBI" id="CHEBI:18277"/>
        <dbReference type="ChEBI" id="CHEBI:33019"/>
        <dbReference type="ChEBI" id="CHEBI:58017"/>
        <dbReference type="EC" id="2.4.2.18"/>
    </reaction>
</comment>
<dbReference type="InterPro" id="IPR017459">
    <property type="entry name" value="Glycosyl_Trfase_fam3_N_dom"/>
</dbReference>
<dbReference type="InterPro" id="IPR035902">
    <property type="entry name" value="Nuc_phospho_transferase"/>
</dbReference>
<evidence type="ECO:0000256" key="8">
    <source>
        <dbReference type="ARBA" id="ARBA00061188"/>
    </source>
</evidence>
<dbReference type="Proteomes" id="UP000264883">
    <property type="component" value="Chromosome"/>
</dbReference>
<feature type="binding site" evidence="9">
    <location>
        <begin position="97"/>
        <end position="100"/>
    </location>
    <ligand>
        <name>5-phospho-alpha-D-ribose 1-diphosphate</name>
        <dbReference type="ChEBI" id="CHEBI:58017"/>
    </ligand>
</feature>
<comment type="cofactor">
    <cofactor evidence="9">
        <name>Mg(2+)</name>
        <dbReference type="ChEBI" id="CHEBI:18420"/>
    </cofactor>
    <text evidence="9">Binds 2 magnesium ions per monomer.</text>
</comment>
<feature type="binding site" evidence="9">
    <location>
        <position position="232"/>
    </location>
    <ligand>
        <name>Mg(2+)</name>
        <dbReference type="ChEBI" id="CHEBI:18420"/>
        <label>2</label>
    </ligand>
</feature>
<name>A0A343JFJ4_9CLOT</name>
<comment type="pathway">
    <text evidence="1 9">Amino-acid biosynthesis; L-tryptophan biosynthesis; L-tryptophan from chorismate: step 2/5.</text>
</comment>
<feature type="binding site" evidence="9">
    <location>
        <position position="173"/>
    </location>
    <ligand>
        <name>anthranilate</name>
        <dbReference type="ChEBI" id="CHEBI:16567"/>
        <label>2</label>
    </ligand>
</feature>
<feature type="binding site" evidence="9">
    <location>
        <begin position="115"/>
        <end position="123"/>
    </location>
    <ligand>
        <name>5-phospho-alpha-D-ribose 1-diphosphate</name>
        <dbReference type="ChEBI" id="CHEBI:58017"/>
    </ligand>
</feature>
<feature type="domain" description="Glycosyl transferase family 3" evidence="10">
    <location>
        <begin position="82"/>
        <end position="331"/>
    </location>
</feature>
<sequence length="346" mass="37563">MINKAIKKIVLRENLTEKEAEAAMNEIMNGKFEPSQVGAFLIGLRMKGESIDEITGCVKSMKKNAKKFNLDLHGEKADKTLVIDTCGTGGDEANTFNISTAVAIIAAAAGVKVAKHGSRAVSSKSGSADVLAEMGFNINIDPNISERCIRETGMTFLFAQNYHPAMKHAALVRKQLSTRTIFNIIGPLTNPANIKGQVLGVFDRDLTHKLGQVLLKLGRERALVVHGDDGLDEITITTKTTVTEIKEGKIIDYAINPQDYGIPVCKKEDIQGGDAKENARIILDIFKGKKGPKRDIVLINAAAALYVGKAVDGIYEGIKLAEEIIDSGRAYNKLKEIVNFSRRVAV</sequence>
<evidence type="ECO:0000256" key="3">
    <source>
        <dbReference type="ARBA" id="ARBA00022676"/>
    </source>
</evidence>
<dbReference type="PANTHER" id="PTHR43285">
    <property type="entry name" value="ANTHRANILATE PHOSPHORIBOSYLTRANSFERASE"/>
    <property type="match status" value="1"/>
</dbReference>
<comment type="similarity">
    <text evidence="8">In the C-terminal section; belongs to the anthranilate phosphoribosyltransferase family.</text>
</comment>
<evidence type="ECO:0000256" key="9">
    <source>
        <dbReference type="HAMAP-Rule" id="MF_00211"/>
    </source>
</evidence>
<evidence type="ECO:0000259" key="10">
    <source>
        <dbReference type="Pfam" id="PF00591"/>
    </source>
</evidence>
<feature type="binding site" evidence="9">
    <location>
        <position position="87"/>
    </location>
    <ligand>
        <name>anthranilate</name>
        <dbReference type="ChEBI" id="CHEBI:16567"/>
        <label>1</label>
    </ligand>
</feature>
<dbReference type="InterPro" id="IPR036320">
    <property type="entry name" value="Glycosyl_Trfase_fam3_N_dom_sf"/>
</dbReference>
<evidence type="ECO:0000256" key="7">
    <source>
        <dbReference type="ARBA" id="ARBA00052328"/>
    </source>
</evidence>
<dbReference type="OrthoDB" id="9806430at2"/>
<keyword evidence="2 9" id="KW-0028">Amino-acid biosynthesis</keyword>
<dbReference type="Pfam" id="PF00591">
    <property type="entry name" value="Glycos_transf_3"/>
    <property type="match status" value="1"/>
</dbReference>
<evidence type="ECO:0000256" key="1">
    <source>
        <dbReference type="ARBA" id="ARBA00004907"/>
    </source>
</evidence>
<gene>
    <name evidence="9" type="primary">trpD</name>
    <name evidence="12" type="ORF">BEN51_12890</name>
</gene>
<keyword evidence="4 9" id="KW-0808">Transferase</keyword>
<protein>
    <recommendedName>
        <fullName evidence="9">Anthranilate phosphoribosyltransferase</fullName>
        <ecNumber evidence="9">2.4.2.18</ecNumber>
    </recommendedName>
</protein>
<dbReference type="GO" id="GO:0004048">
    <property type="term" value="F:anthranilate phosphoribosyltransferase activity"/>
    <property type="evidence" value="ECO:0007669"/>
    <property type="project" value="UniProtKB-UniRule"/>
</dbReference>